<accession>A0A150L7R6</accession>
<dbReference type="PATRIC" id="fig|46224.3.peg.2574"/>
<dbReference type="OrthoDB" id="396512at2"/>
<proteinExistence type="inferred from homology"/>
<evidence type="ECO:0000259" key="2">
    <source>
        <dbReference type="Pfam" id="PF00535"/>
    </source>
</evidence>
<organism evidence="3 4">
    <name type="scientific">Heyndrickxia sporothermodurans</name>
    <dbReference type="NCBI Taxonomy" id="46224"/>
    <lineage>
        <taxon>Bacteria</taxon>
        <taxon>Bacillati</taxon>
        <taxon>Bacillota</taxon>
        <taxon>Bacilli</taxon>
        <taxon>Bacillales</taxon>
        <taxon>Bacillaceae</taxon>
        <taxon>Heyndrickxia</taxon>
    </lineage>
</organism>
<comment type="caution">
    <text evidence="3">The sequence shown here is derived from an EMBL/GenBank/DDBJ whole genome shotgun (WGS) entry which is preliminary data.</text>
</comment>
<sequence>MFKVKNKNRPITYNSLGYHIVDNKLENRTKPSKVTVITPVYNSEKHLRKTIDSVINQSIGFENIEYILIDDCSTDSSRDILLDYSSKFDNIIVVFLKCNTGTPGKPRNIGIHLSTSKYITFLDADDWLEPTGIESLHNILEETGSDYVVGKTIQYRSAGTKIIGEHESCKERRAVSPFSIPHIFHHLGPRARMIRASVIKENQIQFPEMKFAEDKQFFIDVLTHCNTISTTKTPIYYLNRLDNQQTRLTNQTNIMQKTECNLKVINYIINKNLELEKEQMILNRLYEYDCIERFFATPHFQKTKLKRVYYYKLNKVLKTTKGLRYEFSDHFLQPINKVVYELFRQKNYKELEKLFEWNNKEKVKDVLIKDNLPYIISPLLEDEHKYIRIPLFAKFKEDYFTDDTYKLNFFVYGERRDKITEVIIKDGKNAFREYSLPVVIDESGYGRLEIDLNFLNKLPTSTYSIFLRYDEYMKINIRKLTKNQIEHQFQNRKFIFHNTVYSNVGLKIRRVV</sequence>
<dbReference type="InterPro" id="IPR029044">
    <property type="entry name" value="Nucleotide-diphossugar_trans"/>
</dbReference>
<gene>
    <name evidence="3" type="ORF">B4102_2868</name>
</gene>
<dbReference type="RefSeq" id="WP_066230344.1">
    <property type="nucleotide sequence ID" value="NZ_LQYN01000035.1"/>
</dbReference>
<dbReference type="Gene3D" id="3.90.550.10">
    <property type="entry name" value="Spore Coat Polysaccharide Biosynthesis Protein SpsA, Chain A"/>
    <property type="match status" value="1"/>
</dbReference>
<dbReference type="CDD" id="cd00761">
    <property type="entry name" value="Glyco_tranf_GTA_type"/>
    <property type="match status" value="1"/>
</dbReference>
<evidence type="ECO:0000313" key="3">
    <source>
        <dbReference type="EMBL" id="KYD08079.1"/>
    </source>
</evidence>
<dbReference type="EMBL" id="LQYN01000035">
    <property type="protein sequence ID" value="KYD08079.1"/>
    <property type="molecule type" value="Genomic_DNA"/>
</dbReference>
<comment type="similarity">
    <text evidence="1">Belongs to the glycosyltransferase 2 family.</text>
</comment>
<dbReference type="PANTHER" id="PTHR22916:SF3">
    <property type="entry name" value="UDP-GLCNAC:BETAGAL BETA-1,3-N-ACETYLGLUCOSAMINYLTRANSFERASE-LIKE PROTEIN 1"/>
    <property type="match status" value="1"/>
</dbReference>
<evidence type="ECO:0000313" key="4">
    <source>
        <dbReference type="Proteomes" id="UP000075666"/>
    </source>
</evidence>
<dbReference type="Pfam" id="PF00535">
    <property type="entry name" value="Glycos_transf_2"/>
    <property type="match status" value="1"/>
</dbReference>
<dbReference type="PANTHER" id="PTHR22916">
    <property type="entry name" value="GLYCOSYLTRANSFERASE"/>
    <property type="match status" value="1"/>
</dbReference>
<dbReference type="InterPro" id="IPR001173">
    <property type="entry name" value="Glyco_trans_2-like"/>
</dbReference>
<protein>
    <recommendedName>
        <fullName evidence="2">Glycosyltransferase 2-like domain-containing protein</fullName>
    </recommendedName>
</protein>
<dbReference type="STRING" id="46224.B4102_2868"/>
<keyword evidence="4" id="KW-1185">Reference proteome</keyword>
<name>A0A150L7R6_9BACI</name>
<evidence type="ECO:0000256" key="1">
    <source>
        <dbReference type="ARBA" id="ARBA00006739"/>
    </source>
</evidence>
<dbReference type="AlphaFoldDB" id="A0A150L7R6"/>
<feature type="domain" description="Glycosyltransferase 2-like" evidence="2">
    <location>
        <begin position="35"/>
        <end position="200"/>
    </location>
</feature>
<dbReference type="GO" id="GO:0016758">
    <property type="term" value="F:hexosyltransferase activity"/>
    <property type="evidence" value="ECO:0007669"/>
    <property type="project" value="UniProtKB-ARBA"/>
</dbReference>
<dbReference type="SUPFAM" id="SSF53448">
    <property type="entry name" value="Nucleotide-diphospho-sugar transferases"/>
    <property type="match status" value="1"/>
</dbReference>
<reference evidence="3 4" key="1">
    <citation type="submission" date="2016-01" db="EMBL/GenBank/DDBJ databases">
        <title>Genome Sequences of Twelve Sporeforming Bacillus Species Isolated from Foods.</title>
        <authorList>
            <person name="Berendsen E.M."/>
            <person name="Wells-Bennik M.H."/>
            <person name="Krawcyk A.O."/>
            <person name="De Jong A."/>
            <person name="Holsappel S."/>
            <person name="Eijlander R.T."/>
            <person name="Kuipers O.P."/>
        </authorList>
    </citation>
    <scope>NUCLEOTIDE SEQUENCE [LARGE SCALE GENOMIC DNA]</scope>
    <source>
        <strain evidence="3 4">B4102</strain>
    </source>
</reference>
<dbReference type="Proteomes" id="UP000075666">
    <property type="component" value="Unassembled WGS sequence"/>
</dbReference>